<feature type="region of interest" description="Disordered" evidence="1">
    <location>
        <begin position="17"/>
        <end position="39"/>
    </location>
</feature>
<reference evidence="2 3" key="1">
    <citation type="submission" date="2020-09" db="EMBL/GenBank/DDBJ databases">
        <title>De no assembly of potato wild relative species, Solanum commersonii.</title>
        <authorList>
            <person name="Cho K."/>
        </authorList>
    </citation>
    <scope>NUCLEOTIDE SEQUENCE [LARGE SCALE GENOMIC DNA]</scope>
    <source>
        <strain evidence="2">LZ3.2</strain>
        <tissue evidence="2">Leaf</tissue>
    </source>
</reference>
<evidence type="ECO:0000313" key="2">
    <source>
        <dbReference type="EMBL" id="KAG5574016.1"/>
    </source>
</evidence>
<protein>
    <submittedName>
        <fullName evidence="2">Uncharacterized protein</fullName>
    </submittedName>
</protein>
<feature type="compositionally biased region" description="Basic and acidic residues" evidence="1">
    <location>
        <begin position="102"/>
        <end position="117"/>
    </location>
</feature>
<comment type="caution">
    <text evidence="2">The sequence shown here is derived from an EMBL/GenBank/DDBJ whole genome shotgun (WGS) entry which is preliminary data.</text>
</comment>
<dbReference type="EMBL" id="JACXVP010000012">
    <property type="protein sequence ID" value="KAG5574016.1"/>
    <property type="molecule type" value="Genomic_DNA"/>
</dbReference>
<feature type="region of interest" description="Disordered" evidence="1">
    <location>
        <begin position="97"/>
        <end position="138"/>
    </location>
</feature>
<keyword evidence="3" id="KW-1185">Reference proteome</keyword>
<dbReference type="OrthoDB" id="1298970at2759"/>
<accession>A0A9J5WGC8</accession>
<sequence>MSDRYIRISQDYRSTLPLESQDRPFTQEENENLWKQSAGEPIRGSIYDYPEKAYQKKKSWYCGSSSSSFDGGDRETISAMESNIAYLNAEAFIRREKKRRKKEEERGGDCGKERSSDESDQEGDENDKSDKESEGDEE</sequence>
<dbReference type="AlphaFoldDB" id="A0A9J5WGC8"/>
<name>A0A9J5WGC8_SOLCO</name>
<evidence type="ECO:0000256" key="1">
    <source>
        <dbReference type="SAM" id="MobiDB-lite"/>
    </source>
</evidence>
<evidence type="ECO:0000313" key="3">
    <source>
        <dbReference type="Proteomes" id="UP000824120"/>
    </source>
</evidence>
<gene>
    <name evidence="2" type="ORF">H5410_063782</name>
</gene>
<organism evidence="2 3">
    <name type="scientific">Solanum commersonii</name>
    <name type="common">Commerson's wild potato</name>
    <name type="synonym">Commerson's nightshade</name>
    <dbReference type="NCBI Taxonomy" id="4109"/>
    <lineage>
        <taxon>Eukaryota</taxon>
        <taxon>Viridiplantae</taxon>
        <taxon>Streptophyta</taxon>
        <taxon>Embryophyta</taxon>
        <taxon>Tracheophyta</taxon>
        <taxon>Spermatophyta</taxon>
        <taxon>Magnoliopsida</taxon>
        <taxon>eudicotyledons</taxon>
        <taxon>Gunneridae</taxon>
        <taxon>Pentapetalae</taxon>
        <taxon>asterids</taxon>
        <taxon>lamiids</taxon>
        <taxon>Solanales</taxon>
        <taxon>Solanaceae</taxon>
        <taxon>Solanoideae</taxon>
        <taxon>Solaneae</taxon>
        <taxon>Solanum</taxon>
    </lineage>
</organism>
<proteinExistence type="predicted"/>
<dbReference type="Proteomes" id="UP000824120">
    <property type="component" value="Chromosome 12"/>
</dbReference>